<keyword evidence="4" id="KW-0807">Transducer</keyword>
<evidence type="ECO:0000256" key="5">
    <source>
        <dbReference type="SAM" id="MobiDB-lite"/>
    </source>
</evidence>
<organism evidence="8 9">
    <name type="scientific">Roseateles depolymerans</name>
    <dbReference type="NCBI Taxonomy" id="76731"/>
    <lineage>
        <taxon>Bacteria</taxon>
        <taxon>Pseudomonadati</taxon>
        <taxon>Pseudomonadota</taxon>
        <taxon>Betaproteobacteria</taxon>
        <taxon>Burkholderiales</taxon>
        <taxon>Sphaerotilaceae</taxon>
        <taxon>Roseateles</taxon>
    </lineage>
</organism>
<dbReference type="PANTHER" id="PTHR43531:SF14">
    <property type="entry name" value="METHYL-ACCEPTING CHEMOTAXIS PROTEIN I-RELATED"/>
    <property type="match status" value="1"/>
</dbReference>
<dbReference type="CDD" id="cd11386">
    <property type="entry name" value="MCP_signal"/>
    <property type="match status" value="1"/>
</dbReference>
<dbReference type="Gene3D" id="1.10.287.950">
    <property type="entry name" value="Methyl-accepting chemotaxis protein"/>
    <property type="match status" value="1"/>
</dbReference>
<dbReference type="GO" id="GO:0006935">
    <property type="term" value="P:chemotaxis"/>
    <property type="evidence" value="ECO:0007669"/>
    <property type="project" value="TreeGrafter"/>
</dbReference>
<evidence type="ECO:0000256" key="4">
    <source>
        <dbReference type="PROSITE-ProRule" id="PRU00284"/>
    </source>
</evidence>
<dbReference type="AlphaFoldDB" id="A0A2W5D612"/>
<evidence type="ECO:0000313" key="9">
    <source>
        <dbReference type="Proteomes" id="UP000249633"/>
    </source>
</evidence>
<feature type="region of interest" description="Disordered" evidence="5">
    <location>
        <begin position="525"/>
        <end position="571"/>
    </location>
</feature>
<dbReference type="Pfam" id="PF00015">
    <property type="entry name" value="MCPsignal"/>
    <property type="match status" value="1"/>
</dbReference>
<dbReference type="FunFam" id="1.10.287.950:FF:000001">
    <property type="entry name" value="Methyl-accepting chemotaxis sensory transducer"/>
    <property type="match status" value="1"/>
</dbReference>
<dbReference type="Proteomes" id="UP000249633">
    <property type="component" value="Unassembled WGS sequence"/>
</dbReference>
<feature type="domain" description="Methyl-accepting transducer" evidence="7">
    <location>
        <begin position="276"/>
        <end position="505"/>
    </location>
</feature>
<dbReference type="PROSITE" id="PS50111">
    <property type="entry name" value="CHEMOTAXIS_TRANSDUC_2"/>
    <property type="match status" value="1"/>
</dbReference>
<dbReference type="PANTHER" id="PTHR43531">
    <property type="entry name" value="PROTEIN ICFG"/>
    <property type="match status" value="1"/>
</dbReference>
<evidence type="ECO:0000256" key="3">
    <source>
        <dbReference type="ARBA" id="ARBA00029447"/>
    </source>
</evidence>
<dbReference type="InterPro" id="IPR004089">
    <property type="entry name" value="MCPsignal_dom"/>
</dbReference>
<comment type="subcellular location">
    <subcellularLocation>
        <location evidence="1">Membrane</location>
    </subcellularLocation>
</comment>
<dbReference type="GO" id="GO:0004888">
    <property type="term" value="F:transmembrane signaling receptor activity"/>
    <property type="evidence" value="ECO:0007669"/>
    <property type="project" value="TreeGrafter"/>
</dbReference>
<evidence type="ECO:0000256" key="1">
    <source>
        <dbReference type="ARBA" id="ARBA00004370"/>
    </source>
</evidence>
<comment type="caution">
    <text evidence="8">The sequence shown here is derived from an EMBL/GenBank/DDBJ whole genome shotgun (WGS) entry which is preliminary data.</text>
</comment>
<dbReference type="SMART" id="SM00283">
    <property type="entry name" value="MA"/>
    <property type="match status" value="1"/>
</dbReference>
<feature type="compositionally biased region" description="Low complexity" evidence="5">
    <location>
        <begin position="525"/>
        <end position="546"/>
    </location>
</feature>
<evidence type="ECO:0000259" key="7">
    <source>
        <dbReference type="PROSITE" id="PS50111"/>
    </source>
</evidence>
<name>A0A2W5D612_9BURK</name>
<evidence type="ECO:0000256" key="6">
    <source>
        <dbReference type="SAM" id="Phobius"/>
    </source>
</evidence>
<gene>
    <name evidence="8" type="ORF">DI603_21615</name>
</gene>
<dbReference type="SUPFAM" id="SSF58104">
    <property type="entry name" value="Methyl-accepting chemotaxis protein (MCP) signaling domain"/>
    <property type="match status" value="1"/>
</dbReference>
<dbReference type="InterPro" id="IPR024478">
    <property type="entry name" value="HlyB_4HB_MCP"/>
</dbReference>
<sequence>MFKSMKLGRRLAMGFGVLLAMLLAVVFMAGWQMRSLAANNEAFADNIVPSLAQQHIISMSLSNIRRFQLRHLLSDSEADMADFEANIEKERNALLAAIDVYEKSMLVDDVDRAHLVETRKDFAAYFDSWPKLRDLSRKTSTDPAALSEAKVLLAQELTRYNEVQKEIAAWWQFNIELSEHAKADSVSAYTSAKLAMLLLSLAAFGVGIAAAVLITRAVLRQIGGEPDYAKAVVAEIAQGNLAADVELRAGDHDSLLAGMKAMRDQLNNVVNQVRHSSDNIATGSVQIATGNADLSQRTEEQASNLQQTAASMEQLSGTVKINADTTRQASVLAAEASATAVRGGETVGAAVATMQEIAAASRKIADIIGVIDGIAFQTNILALNAAVEAARAGEQGRGFAVVASEVRSLAGRSAEAAKEIKSLIGASVEKVEAGERQVNEAGTSIGEIVAQVGRVNQLIGEIAAATAEQTTGITQIGDAVTQLDEVTQQNAALVEESAAAAESLRQQAARLTEVVAMFKVERGSSPIASRTPPAAPTPAVVVSTRAKPARSRSARTETPAAALGGEDWAAF</sequence>
<keyword evidence="2" id="KW-0488">Methylation</keyword>
<evidence type="ECO:0000256" key="2">
    <source>
        <dbReference type="ARBA" id="ARBA00022481"/>
    </source>
</evidence>
<keyword evidence="6" id="KW-1133">Transmembrane helix</keyword>
<dbReference type="Pfam" id="PF12729">
    <property type="entry name" value="4HB_MCP_1"/>
    <property type="match status" value="1"/>
</dbReference>
<keyword evidence="6" id="KW-0812">Transmembrane</keyword>
<keyword evidence="6" id="KW-0472">Membrane</keyword>
<dbReference type="GO" id="GO:0007165">
    <property type="term" value="P:signal transduction"/>
    <property type="evidence" value="ECO:0007669"/>
    <property type="project" value="UniProtKB-KW"/>
</dbReference>
<evidence type="ECO:0000313" key="8">
    <source>
        <dbReference type="EMBL" id="PZP27545.1"/>
    </source>
</evidence>
<reference evidence="8 9" key="1">
    <citation type="submission" date="2017-08" db="EMBL/GenBank/DDBJ databases">
        <title>Infants hospitalized years apart are colonized by the same room-sourced microbial strains.</title>
        <authorList>
            <person name="Brooks B."/>
            <person name="Olm M.R."/>
            <person name="Firek B.A."/>
            <person name="Baker R."/>
            <person name="Thomas B.C."/>
            <person name="Morowitz M.J."/>
            <person name="Banfield J.F."/>
        </authorList>
    </citation>
    <scope>NUCLEOTIDE SEQUENCE [LARGE SCALE GENOMIC DNA]</scope>
    <source>
        <strain evidence="8">S2_012_000_R2_81</strain>
    </source>
</reference>
<proteinExistence type="inferred from homology"/>
<comment type="similarity">
    <text evidence="3">Belongs to the methyl-accepting chemotaxis (MCP) protein family.</text>
</comment>
<protein>
    <submittedName>
        <fullName evidence="8">Methyl-accepting chemotaxis protein</fullName>
    </submittedName>
</protein>
<dbReference type="GO" id="GO:0005886">
    <property type="term" value="C:plasma membrane"/>
    <property type="evidence" value="ECO:0007669"/>
    <property type="project" value="TreeGrafter"/>
</dbReference>
<dbReference type="InterPro" id="IPR051310">
    <property type="entry name" value="MCP_chemotaxis"/>
</dbReference>
<dbReference type="EMBL" id="QFOD01000029">
    <property type="protein sequence ID" value="PZP27545.1"/>
    <property type="molecule type" value="Genomic_DNA"/>
</dbReference>
<feature type="transmembrane region" description="Helical" evidence="6">
    <location>
        <begin position="194"/>
        <end position="214"/>
    </location>
</feature>
<accession>A0A2W5D612</accession>